<dbReference type="SUPFAM" id="SSF51556">
    <property type="entry name" value="Metallo-dependent hydrolases"/>
    <property type="match status" value="1"/>
</dbReference>
<dbReference type="PANTHER" id="PTHR43135">
    <property type="entry name" value="ALPHA-D-RIBOSE 1-METHYLPHOSPHONATE 5-TRIPHOSPHATE DIPHOSPHATASE"/>
    <property type="match status" value="1"/>
</dbReference>
<dbReference type="STRING" id="388413.ALPR1_18563"/>
<protein>
    <recommendedName>
        <fullName evidence="1">Amidohydrolase-related domain-containing protein</fullName>
    </recommendedName>
</protein>
<dbReference type="eggNOG" id="COG1228">
    <property type="taxonomic scope" value="Bacteria"/>
</dbReference>
<dbReference type="HOGENOM" id="CLU_023620_6_1_10"/>
<dbReference type="Gene3D" id="3.40.50.10910">
    <property type="entry name" value="Amidohydrolase"/>
    <property type="match status" value="1"/>
</dbReference>
<dbReference type="EMBL" id="AAXU02000001">
    <property type="protein sequence ID" value="EAZ81067.1"/>
    <property type="molecule type" value="Genomic_DNA"/>
</dbReference>
<evidence type="ECO:0000313" key="3">
    <source>
        <dbReference type="Proteomes" id="UP000003919"/>
    </source>
</evidence>
<comment type="caution">
    <text evidence="2">The sequence shown here is derived from an EMBL/GenBank/DDBJ whole genome shotgun (WGS) entry which is preliminary data.</text>
</comment>
<accession>A3HWU4</accession>
<dbReference type="Gene3D" id="2.30.40.10">
    <property type="entry name" value="Urease, subunit C, domain 1"/>
    <property type="match status" value="1"/>
</dbReference>
<dbReference type="Proteomes" id="UP000003919">
    <property type="component" value="Unassembled WGS sequence"/>
</dbReference>
<feature type="domain" description="Amidohydrolase-related" evidence="1">
    <location>
        <begin position="182"/>
        <end position="389"/>
    </location>
</feature>
<dbReference type="InterPro" id="IPR011059">
    <property type="entry name" value="Metal-dep_hydrolase_composite"/>
</dbReference>
<dbReference type="Gene3D" id="1.20.58.520">
    <property type="entry name" value="Amidohydrolase"/>
    <property type="match status" value="1"/>
</dbReference>
<organism evidence="2 3">
    <name type="scientific">Algoriphagus machipongonensis</name>
    <dbReference type="NCBI Taxonomy" id="388413"/>
    <lineage>
        <taxon>Bacteria</taxon>
        <taxon>Pseudomonadati</taxon>
        <taxon>Bacteroidota</taxon>
        <taxon>Cytophagia</taxon>
        <taxon>Cytophagales</taxon>
        <taxon>Cyclobacteriaceae</taxon>
        <taxon>Algoriphagus</taxon>
    </lineage>
</organism>
<dbReference type="PROSITE" id="PS51257">
    <property type="entry name" value="PROKAR_LIPOPROTEIN"/>
    <property type="match status" value="1"/>
</dbReference>
<evidence type="ECO:0000259" key="1">
    <source>
        <dbReference type="Pfam" id="PF01979"/>
    </source>
</evidence>
<dbReference type="InterPro" id="IPR006680">
    <property type="entry name" value="Amidohydro-rel"/>
</dbReference>
<dbReference type="SUPFAM" id="SSF51338">
    <property type="entry name" value="Composite domain of metallo-dependent hydrolases"/>
    <property type="match status" value="1"/>
</dbReference>
<name>A3HWU4_9BACT</name>
<dbReference type="InterPro" id="IPR032466">
    <property type="entry name" value="Metal_Hydrolase"/>
</dbReference>
<dbReference type="Gene3D" id="3.30.110.90">
    <property type="entry name" value="Amidohydrolase"/>
    <property type="match status" value="1"/>
</dbReference>
<sequence length="393" mass="43696">MIMKRVLFFCLIALTLLGCSEPIKYDIVIEKVNLFDGYEDLGIVNVAINKDTIAAITTNKLDADSTIDGSGKFIIPGLVNAHVHASKLDDLKEGYPLGILTLLNMHTGLEDRELDWKTMSRDSIGFSTLYGAGHAATVPGGHPNQFSPDMETISDSLPIADWLQHRMDKEVDYIKVIRENHEWMGYPPLPSLSFEQIKNLIDAAHNQNYKVVVHANTVAEMMQIAQFKPDGFVHMLDYKEDLPIPDSFYVQLAKHNIFVVPTAGMALKSMEDAPPFIQDWVSINLLNAQERADIIKEMHEQGILMVAGTDAQEGQMNFGEDYFLELELYKMAGLSNLEVLKTATGNAAKAFDLPIGEIKKGSKATFVLLNANPLSDLSNLKEVGQIWKNGMIN</sequence>
<reference evidence="2 3" key="1">
    <citation type="journal article" date="2011" name="J. Bacteriol.">
        <title>Complete genome sequence of Algoriphagus sp. PR1, bacterial prey of a colony-forming choanoflagellate.</title>
        <authorList>
            <person name="Alegado R.A."/>
            <person name="Ferriera S."/>
            <person name="Nusbaum C."/>
            <person name="Young S.K."/>
            <person name="Zeng Q."/>
            <person name="Imamovic A."/>
            <person name="Fairclough S.R."/>
            <person name="King N."/>
        </authorList>
    </citation>
    <scope>NUCLEOTIDE SEQUENCE [LARGE SCALE GENOMIC DNA]</scope>
    <source>
        <strain evidence="2 3">PR1</strain>
    </source>
</reference>
<dbReference type="Pfam" id="PF01979">
    <property type="entry name" value="Amidohydro_1"/>
    <property type="match status" value="1"/>
</dbReference>
<dbReference type="GO" id="GO:0016810">
    <property type="term" value="F:hydrolase activity, acting on carbon-nitrogen (but not peptide) bonds"/>
    <property type="evidence" value="ECO:0007669"/>
    <property type="project" value="InterPro"/>
</dbReference>
<dbReference type="AlphaFoldDB" id="A3HWU4"/>
<dbReference type="InterPro" id="IPR051781">
    <property type="entry name" value="Metallo-dep_Hydrolase"/>
</dbReference>
<gene>
    <name evidence="2" type="ORF">ALPR1_18563</name>
</gene>
<keyword evidence="3" id="KW-1185">Reference proteome</keyword>
<dbReference type="PANTHER" id="PTHR43135:SF3">
    <property type="entry name" value="ALPHA-D-RIBOSE 1-METHYLPHOSPHONATE 5-TRIPHOSPHATE DIPHOSPHATASE"/>
    <property type="match status" value="1"/>
</dbReference>
<evidence type="ECO:0000313" key="2">
    <source>
        <dbReference type="EMBL" id="EAZ81067.1"/>
    </source>
</evidence>
<proteinExistence type="predicted"/>